<keyword evidence="4" id="KW-1185">Reference proteome</keyword>
<name>A0A7W7QGE2_9ACTN</name>
<proteinExistence type="predicted"/>
<evidence type="ECO:0000256" key="2">
    <source>
        <dbReference type="SAM" id="SignalP"/>
    </source>
</evidence>
<sequence>MSNGSRKTRGILARAVLTTALVGGLAAGFGLPAAASASASVDAVVPCLLQAPGAAPTVCDGANEYLDAQRDIVANGFAAGRAPLRVVDEAMKPQTANALRFAESIFGVVNEFAAAEGIMDPKYSKFARNANESTHTQSQLISVAEGDWADRLANAPTYGVAVGETRKNVTGGYPQSASVPAPPESYGRENPYDLTPLPRPASVREIGEERPPAAEQPPYAPPYAQPPASRPSAPTRPAKPASKPPLSPLGMLLPLLGLGGLG</sequence>
<organism evidence="3 4">
    <name type="scientific">Streptosporangium saharense</name>
    <dbReference type="NCBI Taxonomy" id="1706840"/>
    <lineage>
        <taxon>Bacteria</taxon>
        <taxon>Bacillati</taxon>
        <taxon>Actinomycetota</taxon>
        <taxon>Actinomycetes</taxon>
        <taxon>Streptosporangiales</taxon>
        <taxon>Streptosporangiaceae</taxon>
        <taxon>Streptosporangium</taxon>
    </lineage>
</organism>
<dbReference type="EMBL" id="JACHJP010000001">
    <property type="protein sequence ID" value="MBB4913145.1"/>
    <property type="molecule type" value="Genomic_DNA"/>
</dbReference>
<feature type="compositionally biased region" description="Pro residues" evidence="1">
    <location>
        <begin position="214"/>
        <end position="229"/>
    </location>
</feature>
<feature type="chain" id="PRO_5038863882" evidence="2">
    <location>
        <begin position="40"/>
        <end position="262"/>
    </location>
</feature>
<feature type="signal peptide" evidence="2">
    <location>
        <begin position="1"/>
        <end position="39"/>
    </location>
</feature>
<dbReference type="Proteomes" id="UP000552644">
    <property type="component" value="Unassembled WGS sequence"/>
</dbReference>
<feature type="region of interest" description="Disordered" evidence="1">
    <location>
        <begin position="167"/>
        <end position="262"/>
    </location>
</feature>
<keyword evidence="2" id="KW-0732">Signal</keyword>
<evidence type="ECO:0000256" key="1">
    <source>
        <dbReference type="SAM" id="MobiDB-lite"/>
    </source>
</evidence>
<comment type="caution">
    <text evidence="3">The sequence shown here is derived from an EMBL/GenBank/DDBJ whole genome shotgun (WGS) entry which is preliminary data.</text>
</comment>
<evidence type="ECO:0000313" key="4">
    <source>
        <dbReference type="Proteomes" id="UP000552644"/>
    </source>
</evidence>
<dbReference type="AlphaFoldDB" id="A0A7W7QGE2"/>
<gene>
    <name evidence="3" type="ORF">FHS44_000217</name>
</gene>
<protein>
    <submittedName>
        <fullName evidence="3">Uncharacterized protein</fullName>
    </submittedName>
</protein>
<feature type="compositionally biased region" description="Low complexity" evidence="1">
    <location>
        <begin position="230"/>
        <end position="241"/>
    </location>
</feature>
<accession>A0A7W7QGE2</accession>
<reference evidence="3 4" key="1">
    <citation type="submission" date="2020-08" db="EMBL/GenBank/DDBJ databases">
        <title>Genomic Encyclopedia of Type Strains, Phase III (KMG-III): the genomes of soil and plant-associated and newly described type strains.</title>
        <authorList>
            <person name="Whitman W."/>
        </authorList>
    </citation>
    <scope>NUCLEOTIDE SEQUENCE [LARGE SCALE GENOMIC DNA]</scope>
    <source>
        <strain evidence="3 4">CECT 8840</strain>
    </source>
</reference>
<evidence type="ECO:0000313" key="3">
    <source>
        <dbReference type="EMBL" id="MBB4913145.1"/>
    </source>
</evidence>
<dbReference type="RefSeq" id="WP_184711954.1">
    <property type="nucleotide sequence ID" value="NZ_JACHJP010000001.1"/>
</dbReference>